<dbReference type="InterPro" id="IPR036249">
    <property type="entry name" value="Thioredoxin-like_sf"/>
</dbReference>
<protein>
    <submittedName>
        <fullName evidence="12">G3061 protein</fullName>
    </submittedName>
</protein>
<evidence type="ECO:0000256" key="1">
    <source>
        <dbReference type="ARBA" id="ARBA00004229"/>
    </source>
</evidence>
<evidence type="ECO:0000256" key="8">
    <source>
        <dbReference type="ARBA" id="ARBA00023157"/>
    </source>
</evidence>
<dbReference type="InterPro" id="IPR013766">
    <property type="entry name" value="Thioredoxin_domain"/>
</dbReference>
<sequence length="155" mass="17143">MISKGVYLRGSGARKLSKAFQIRQQRPARAAASHTTTVCRQVQKVTAEELEVAIQTRDRPLVIDFYATWCGPCLLLAKELEQVYDELGDDIRIIKIDTDENPDLSSQLQIQGLPTMVFVGVDPNKPALRTEGLLPAASIKEIIQTELLPQAQAAE</sequence>
<keyword evidence="5" id="KW-0809">Transit peptide</keyword>
<keyword evidence="4" id="KW-0934">Plastid</keyword>
<dbReference type="Gene3D" id="3.40.30.10">
    <property type="entry name" value="Glutaredoxin"/>
    <property type="match status" value="1"/>
</dbReference>
<evidence type="ECO:0000256" key="5">
    <source>
        <dbReference type="ARBA" id="ARBA00022946"/>
    </source>
</evidence>
<evidence type="ECO:0000256" key="10">
    <source>
        <dbReference type="ARBA" id="ARBA00024039"/>
    </source>
</evidence>
<dbReference type="EMBL" id="CAXHTA020000004">
    <property type="protein sequence ID" value="CAL5220956.1"/>
    <property type="molecule type" value="Genomic_DNA"/>
</dbReference>
<dbReference type="InterPro" id="IPR017937">
    <property type="entry name" value="Thioredoxin_CS"/>
</dbReference>
<keyword evidence="3" id="KW-0150">Chloroplast</keyword>
<keyword evidence="13" id="KW-1185">Reference proteome</keyword>
<evidence type="ECO:0000259" key="11">
    <source>
        <dbReference type="PROSITE" id="PS51352"/>
    </source>
</evidence>
<reference evidence="12 13" key="1">
    <citation type="submission" date="2024-06" db="EMBL/GenBank/DDBJ databases">
        <authorList>
            <person name="Kraege A."/>
            <person name="Thomma B."/>
        </authorList>
    </citation>
    <scope>NUCLEOTIDE SEQUENCE [LARGE SCALE GENOMIC DNA]</scope>
</reference>
<keyword evidence="2" id="KW-0813">Transport</keyword>
<dbReference type="PANTHER" id="PTHR47834">
    <property type="entry name" value="THIOREDOXIN-LIKE PROTEIN CITRX, CHLOROPLASTIC"/>
    <property type="match status" value="1"/>
</dbReference>
<proteinExistence type="inferred from homology"/>
<dbReference type="InterPro" id="IPR044182">
    <property type="entry name" value="CITRX"/>
</dbReference>
<gene>
    <name evidence="12" type="primary">g3061</name>
    <name evidence="12" type="ORF">VP750_LOCUS2615</name>
</gene>
<dbReference type="PROSITE" id="PS51352">
    <property type="entry name" value="THIOREDOXIN_2"/>
    <property type="match status" value="1"/>
</dbReference>
<dbReference type="Pfam" id="PF00085">
    <property type="entry name" value="Thioredoxin"/>
    <property type="match status" value="1"/>
</dbReference>
<keyword evidence="6" id="KW-0249">Electron transport</keyword>
<name>A0ABP1FPW1_9CHLO</name>
<dbReference type="PANTHER" id="PTHR47834:SF2">
    <property type="entry name" value="THIOREDOXIN-LIKE PROTEIN CITRX, CHLOROPLASTIC"/>
    <property type="match status" value="1"/>
</dbReference>
<evidence type="ECO:0000256" key="9">
    <source>
        <dbReference type="ARBA" id="ARBA00023284"/>
    </source>
</evidence>
<comment type="caution">
    <text evidence="12">The sequence shown here is derived from an EMBL/GenBank/DDBJ whole genome shotgun (WGS) entry which is preliminary data.</text>
</comment>
<dbReference type="CDD" id="cd02947">
    <property type="entry name" value="TRX_family"/>
    <property type="match status" value="1"/>
</dbReference>
<accession>A0ABP1FPW1</accession>
<dbReference type="SUPFAM" id="SSF52833">
    <property type="entry name" value="Thioredoxin-like"/>
    <property type="match status" value="1"/>
</dbReference>
<evidence type="ECO:0000256" key="4">
    <source>
        <dbReference type="ARBA" id="ARBA00022640"/>
    </source>
</evidence>
<keyword evidence="7" id="KW-0560">Oxidoreductase</keyword>
<evidence type="ECO:0000256" key="3">
    <source>
        <dbReference type="ARBA" id="ARBA00022528"/>
    </source>
</evidence>
<keyword evidence="9" id="KW-0676">Redox-active center</keyword>
<dbReference type="PROSITE" id="PS00194">
    <property type="entry name" value="THIOREDOXIN_1"/>
    <property type="match status" value="1"/>
</dbReference>
<evidence type="ECO:0000256" key="7">
    <source>
        <dbReference type="ARBA" id="ARBA00023002"/>
    </source>
</evidence>
<comment type="subcellular location">
    <subcellularLocation>
        <location evidence="1">Plastid</location>
        <location evidence="1">Chloroplast</location>
    </subcellularLocation>
</comment>
<feature type="domain" description="Thioredoxin" evidence="11">
    <location>
        <begin position="20"/>
        <end position="148"/>
    </location>
</feature>
<evidence type="ECO:0000313" key="13">
    <source>
        <dbReference type="Proteomes" id="UP001497392"/>
    </source>
</evidence>
<evidence type="ECO:0000256" key="6">
    <source>
        <dbReference type="ARBA" id="ARBA00022982"/>
    </source>
</evidence>
<organism evidence="12 13">
    <name type="scientific">Coccomyxa viridis</name>
    <dbReference type="NCBI Taxonomy" id="1274662"/>
    <lineage>
        <taxon>Eukaryota</taxon>
        <taxon>Viridiplantae</taxon>
        <taxon>Chlorophyta</taxon>
        <taxon>core chlorophytes</taxon>
        <taxon>Trebouxiophyceae</taxon>
        <taxon>Trebouxiophyceae incertae sedis</taxon>
        <taxon>Coccomyxaceae</taxon>
        <taxon>Coccomyxa</taxon>
    </lineage>
</organism>
<evidence type="ECO:0000313" key="12">
    <source>
        <dbReference type="EMBL" id="CAL5220956.1"/>
    </source>
</evidence>
<keyword evidence="8" id="KW-1015">Disulfide bond</keyword>
<comment type="similarity">
    <text evidence="10">Belongs to the thioredoxin family. Plant CITRX-type subfamily.</text>
</comment>
<dbReference type="Proteomes" id="UP001497392">
    <property type="component" value="Unassembled WGS sequence"/>
</dbReference>
<evidence type="ECO:0000256" key="2">
    <source>
        <dbReference type="ARBA" id="ARBA00022448"/>
    </source>
</evidence>